<protein>
    <submittedName>
        <fullName evidence="2">Holliday junction ATP-dependent DNA helicase RuvB</fullName>
    </submittedName>
</protein>
<reference evidence="2" key="2">
    <citation type="submission" date="2014-07" db="EMBL/GenBank/DDBJ databases">
        <authorList>
            <person name="Hull J."/>
        </authorList>
    </citation>
    <scope>NUCLEOTIDE SEQUENCE</scope>
</reference>
<organism evidence="2">
    <name type="scientific">Lygus hesperus</name>
    <name type="common">Western plant bug</name>
    <dbReference type="NCBI Taxonomy" id="30085"/>
    <lineage>
        <taxon>Eukaryota</taxon>
        <taxon>Metazoa</taxon>
        <taxon>Ecdysozoa</taxon>
        <taxon>Arthropoda</taxon>
        <taxon>Hexapoda</taxon>
        <taxon>Insecta</taxon>
        <taxon>Pterygota</taxon>
        <taxon>Neoptera</taxon>
        <taxon>Paraneoptera</taxon>
        <taxon>Hemiptera</taxon>
        <taxon>Heteroptera</taxon>
        <taxon>Panheteroptera</taxon>
        <taxon>Cimicomorpha</taxon>
        <taxon>Miridae</taxon>
        <taxon>Mirini</taxon>
        <taxon>Lygus</taxon>
    </lineage>
</organism>
<evidence type="ECO:0000256" key="1">
    <source>
        <dbReference type="SAM" id="MobiDB-lite"/>
    </source>
</evidence>
<keyword evidence="2" id="KW-0378">Hydrolase</keyword>
<dbReference type="GO" id="GO:0004386">
    <property type="term" value="F:helicase activity"/>
    <property type="evidence" value="ECO:0007669"/>
    <property type="project" value="UniProtKB-KW"/>
</dbReference>
<reference evidence="2" key="1">
    <citation type="journal article" date="2014" name="PLoS ONE">
        <title>Transcriptome-Based Identification of ABC Transporters in the Western Tarnished Plant Bug Lygus hesperus.</title>
        <authorList>
            <person name="Hull J.J."/>
            <person name="Chaney K."/>
            <person name="Geib S.M."/>
            <person name="Fabrick J.A."/>
            <person name="Brent C.S."/>
            <person name="Walsh D."/>
            <person name="Lavine L.C."/>
        </authorList>
    </citation>
    <scope>NUCLEOTIDE SEQUENCE</scope>
</reference>
<dbReference type="EMBL" id="GDHC01014342">
    <property type="protein sequence ID" value="JAQ04287.1"/>
    <property type="molecule type" value="Transcribed_RNA"/>
</dbReference>
<feature type="region of interest" description="Disordered" evidence="1">
    <location>
        <begin position="1"/>
        <end position="22"/>
    </location>
</feature>
<reference evidence="3" key="3">
    <citation type="journal article" date="2016" name="Gigascience">
        <title>De novo construction of an expanded transcriptome assembly for the western tarnished plant bug, Lygus hesperus.</title>
        <authorList>
            <person name="Tassone E.E."/>
            <person name="Geib S.M."/>
            <person name="Hall B."/>
            <person name="Fabrick J.A."/>
            <person name="Brent C.S."/>
            <person name="Hull J.J."/>
        </authorList>
    </citation>
    <scope>NUCLEOTIDE SEQUENCE</scope>
</reference>
<keyword evidence="2" id="KW-0347">Helicase</keyword>
<proteinExistence type="predicted"/>
<keyword evidence="2" id="KW-0547">Nucleotide-binding</keyword>
<keyword evidence="2" id="KW-0067">ATP-binding</keyword>
<sequence length="119" mass="13553">MINEGVSMRQAASAEQPGEDSQQRMELLANDFAVVKVQGKTKDSVRLYIYKILRVSPCGYDAPFYKRIPKTQRFSETEEEGFLAPQDIHTKLSKPIMCTSGRFVNTITFHDDLSDLTIY</sequence>
<evidence type="ECO:0000313" key="2">
    <source>
        <dbReference type="EMBL" id="JAG23948.1"/>
    </source>
</evidence>
<dbReference type="AlphaFoldDB" id="A0A0A9XYL3"/>
<evidence type="ECO:0000313" key="3">
    <source>
        <dbReference type="EMBL" id="JAQ04287.1"/>
    </source>
</evidence>
<dbReference type="EMBL" id="GBHO01019656">
    <property type="protein sequence ID" value="JAG23948.1"/>
    <property type="molecule type" value="Transcribed_RNA"/>
</dbReference>
<name>A0A0A9XYL3_LYGHE</name>
<gene>
    <name evidence="2" type="primary">ruvB_0</name>
    <name evidence="2" type="ORF">CM83_101627</name>
    <name evidence="3" type="ORF">g.98443</name>
</gene>
<accession>A0A0A9XYL3</accession>